<evidence type="ECO:0000313" key="1">
    <source>
        <dbReference type="EMBL" id="MEQ2247731.1"/>
    </source>
</evidence>
<dbReference type="Proteomes" id="UP001482620">
    <property type="component" value="Unassembled WGS sequence"/>
</dbReference>
<gene>
    <name evidence="1" type="ORF">ILYODFUR_012192</name>
</gene>
<protein>
    <submittedName>
        <fullName evidence="1">Uncharacterized protein</fullName>
    </submittedName>
</protein>
<dbReference type="EMBL" id="JAHRIQ010082044">
    <property type="protein sequence ID" value="MEQ2247731.1"/>
    <property type="molecule type" value="Genomic_DNA"/>
</dbReference>
<reference evidence="1 2" key="1">
    <citation type="submission" date="2021-06" db="EMBL/GenBank/DDBJ databases">
        <authorList>
            <person name="Palmer J.M."/>
        </authorList>
    </citation>
    <scope>NUCLEOTIDE SEQUENCE [LARGE SCALE GENOMIC DNA]</scope>
    <source>
        <strain evidence="2">if_2019</strain>
        <tissue evidence="1">Muscle</tissue>
    </source>
</reference>
<comment type="caution">
    <text evidence="1">The sequence shown here is derived from an EMBL/GenBank/DDBJ whole genome shotgun (WGS) entry which is preliminary data.</text>
</comment>
<sequence length="113" mass="13128">MFHYSSDCIFRVVVLLKSRSEEYLIITCLVKRLPHLSSESMQLFQSYHGALGCFSDYHCPCLTHQFRWTVMVVSLELCRSLCSVRGWSKQSSARHLRYGPKLDLHDAVYCSFS</sequence>
<name>A0ABV0UU15_9TELE</name>
<keyword evidence="2" id="KW-1185">Reference proteome</keyword>
<organism evidence="1 2">
    <name type="scientific">Ilyodon furcidens</name>
    <name type="common">goldbreast splitfin</name>
    <dbReference type="NCBI Taxonomy" id="33524"/>
    <lineage>
        <taxon>Eukaryota</taxon>
        <taxon>Metazoa</taxon>
        <taxon>Chordata</taxon>
        <taxon>Craniata</taxon>
        <taxon>Vertebrata</taxon>
        <taxon>Euteleostomi</taxon>
        <taxon>Actinopterygii</taxon>
        <taxon>Neopterygii</taxon>
        <taxon>Teleostei</taxon>
        <taxon>Neoteleostei</taxon>
        <taxon>Acanthomorphata</taxon>
        <taxon>Ovalentaria</taxon>
        <taxon>Atherinomorphae</taxon>
        <taxon>Cyprinodontiformes</taxon>
        <taxon>Goodeidae</taxon>
        <taxon>Ilyodon</taxon>
    </lineage>
</organism>
<accession>A0ABV0UU15</accession>
<proteinExistence type="predicted"/>
<evidence type="ECO:0000313" key="2">
    <source>
        <dbReference type="Proteomes" id="UP001482620"/>
    </source>
</evidence>